<keyword evidence="3 5" id="KW-1133">Transmembrane helix</keyword>
<accession>A0ABZ2U4R0</accession>
<feature type="transmembrane region" description="Helical" evidence="5">
    <location>
        <begin position="181"/>
        <end position="204"/>
    </location>
</feature>
<feature type="transmembrane region" description="Helical" evidence="5">
    <location>
        <begin position="28"/>
        <end position="50"/>
    </location>
</feature>
<evidence type="ECO:0000259" key="6">
    <source>
        <dbReference type="Pfam" id="PF12698"/>
    </source>
</evidence>
<evidence type="ECO:0000256" key="5">
    <source>
        <dbReference type="SAM" id="Phobius"/>
    </source>
</evidence>
<evidence type="ECO:0000256" key="4">
    <source>
        <dbReference type="ARBA" id="ARBA00023136"/>
    </source>
</evidence>
<keyword evidence="2 5" id="KW-0812">Transmembrane</keyword>
<evidence type="ECO:0000313" key="7">
    <source>
        <dbReference type="EMBL" id="WYY08688.1"/>
    </source>
</evidence>
<dbReference type="Proteomes" id="UP001479933">
    <property type="component" value="Chromosome"/>
</dbReference>
<dbReference type="Pfam" id="PF12698">
    <property type="entry name" value="ABC2_membrane_3"/>
    <property type="match status" value="1"/>
</dbReference>
<protein>
    <submittedName>
        <fullName evidence="7">ABC transporter permease</fullName>
    </submittedName>
</protein>
<sequence>MKSTEPSAWSDISLIAGREITTRVRTKSFLVTTVVTLIIVVGIVVGYALLSGDDDGPEPTAVAQTGVSSQVQKAIVDAGTDVGLRIDFHSSTDARTEASNGDADAALVKDGAGYRVFSENDTLDAPLDAALRRGISHAAIADALRAGGGDVNALTAPTVDFRTTTAPEAVDPNREDRMRTAIFGVMLLIMTVFGGGVTIATGVIEEKSSRIVEILLATVKPARLLWGKILGVGAVMIGSTLLTAVIGLVAAIATGLVTSFAVAGTVIAASTVWLFLGFLFYAVLYAGTGAMLSRQEELAGTTWPLSTAALGTFYAVLFGAGSPDSVLFQWLAWIPPFSAGIQPIRIADGSASVVEIVGSLAVMVVVCALAVAGAGRIYHRSVLQVGARVKWREALGLRSSRETSATETAA</sequence>
<evidence type="ECO:0000256" key="2">
    <source>
        <dbReference type="ARBA" id="ARBA00022692"/>
    </source>
</evidence>
<feature type="transmembrane region" description="Helical" evidence="5">
    <location>
        <begin position="259"/>
        <end position="286"/>
    </location>
</feature>
<evidence type="ECO:0000256" key="1">
    <source>
        <dbReference type="ARBA" id="ARBA00004141"/>
    </source>
</evidence>
<feature type="domain" description="ABC-2 type transporter transmembrane" evidence="6">
    <location>
        <begin position="27"/>
        <end position="372"/>
    </location>
</feature>
<proteinExistence type="predicted"/>
<dbReference type="EMBL" id="CP136137">
    <property type="protein sequence ID" value="WYY08688.1"/>
    <property type="molecule type" value="Genomic_DNA"/>
</dbReference>
<name>A0ABZ2U4R0_9ACTN</name>
<dbReference type="InterPro" id="IPR013525">
    <property type="entry name" value="ABC2_TM"/>
</dbReference>
<dbReference type="PANTHER" id="PTHR43471:SF3">
    <property type="entry name" value="ABC TRANSPORTER PERMEASE PROTEIN NATB"/>
    <property type="match status" value="1"/>
</dbReference>
<evidence type="ECO:0000256" key="3">
    <source>
        <dbReference type="ARBA" id="ARBA00022989"/>
    </source>
</evidence>
<feature type="transmembrane region" description="Helical" evidence="5">
    <location>
        <begin position="356"/>
        <end position="378"/>
    </location>
</feature>
<organism evidence="7 8">
    <name type="scientific">Gordonia hydrophobica</name>
    <dbReference type="NCBI Taxonomy" id="40516"/>
    <lineage>
        <taxon>Bacteria</taxon>
        <taxon>Bacillati</taxon>
        <taxon>Actinomycetota</taxon>
        <taxon>Actinomycetes</taxon>
        <taxon>Mycobacteriales</taxon>
        <taxon>Gordoniaceae</taxon>
        <taxon>Gordonia</taxon>
    </lineage>
</organism>
<dbReference type="PANTHER" id="PTHR43471">
    <property type="entry name" value="ABC TRANSPORTER PERMEASE"/>
    <property type="match status" value="1"/>
</dbReference>
<feature type="transmembrane region" description="Helical" evidence="5">
    <location>
        <begin position="298"/>
        <end position="320"/>
    </location>
</feature>
<keyword evidence="8" id="KW-1185">Reference proteome</keyword>
<keyword evidence="4 5" id="KW-0472">Membrane</keyword>
<reference evidence="7 8" key="1">
    <citation type="journal article" date="2023" name="Virus Evol.">
        <title>Computational host range prediction-The good, the bad, and the ugly.</title>
        <authorList>
            <person name="Howell A.A."/>
            <person name="Versoza C.J."/>
            <person name="Pfeifer S.P."/>
        </authorList>
    </citation>
    <scope>NUCLEOTIDE SEQUENCE [LARGE SCALE GENOMIC DNA]</scope>
    <source>
        <strain evidence="7 8">1610/1b</strain>
    </source>
</reference>
<feature type="transmembrane region" description="Helical" evidence="5">
    <location>
        <begin position="225"/>
        <end position="253"/>
    </location>
</feature>
<dbReference type="RefSeq" id="WP_066170723.1">
    <property type="nucleotide sequence ID" value="NZ_CP136137.1"/>
</dbReference>
<gene>
    <name evidence="7" type="ORF">RVF87_06425</name>
</gene>
<comment type="subcellular location">
    <subcellularLocation>
        <location evidence="1">Membrane</location>
        <topology evidence="1">Multi-pass membrane protein</topology>
    </subcellularLocation>
</comment>
<evidence type="ECO:0000313" key="8">
    <source>
        <dbReference type="Proteomes" id="UP001479933"/>
    </source>
</evidence>